<sequence length="378" mass="42804">MLLFYYLLVCLILWLGIAIYLGVNLRKIQFLRSQELSAESPAVAIIIAVRNEEENVGQALKSVCELNYSNYQVIVVNDRSTDGTAEILKQLTAQYPHLEIQEVETLPHLWLGKNHALFKGSTNRKEEWLLFTDADVVFDPGTLNRAMKYCLTNKLDHLTILPDVHSRSTILNSVLATFKLMLCIRLQPWAAKNPRSDASIGVGAFNLLRRTAYETAGTHAAIKNRPDDDLMLGALLKRCRFRQDVLYGDDQIKLEWYPGIREFVDGLMKNTFAVSNYNVTMALSGGTAVIFFFSLPVPAGLLSGSSVNVLLALCLLAIQCLLFLVIPGRRRWWDFLMIPFAGMLMSYIIFKSTFLTLQKNGIHWRGTFFSLDDLRKND</sequence>
<evidence type="ECO:0000313" key="7">
    <source>
        <dbReference type="Proteomes" id="UP000189981"/>
    </source>
</evidence>
<keyword evidence="3 6" id="KW-0808">Transferase</keyword>
<gene>
    <name evidence="6" type="ORF">SAMN05661099_1684</name>
</gene>
<keyword evidence="4" id="KW-1133">Transmembrane helix</keyword>
<evidence type="ECO:0000256" key="1">
    <source>
        <dbReference type="ARBA" id="ARBA00006739"/>
    </source>
</evidence>
<feature type="transmembrane region" description="Helical" evidence="4">
    <location>
        <begin position="277"/>
        <end position="295"/>
    </location>
</feature>
<keyword evidence="2" id="KW-0328">Glycosyltransferase</keyword>
<keyword evidence="7" id="KW-1185">Reference proteome</keyword>
<dbReference type="Proteomes" id="UP000189981">
    <property type="component" value="Unassembled WGS sequence"/>
</dbReference>
<dbReference type="PANTHER" id="PTHR43630:SF1">
    <property type="entry name" value="POLY-BETA-1,6-N-ACETYL-D-GLUCOSAMINE SYNTHASE"/>
    <property type="match status" value="1"/>
</dbReference>
<proteinExistence type="inferred from homology"/>
<protein>
    <submittedName>
        <fullName evidence="6">Glycosyltransferase, catalytic subunit of cellulose synthase and poly-beta-1,6-N-acetylglucosamine synthase</fullName>
    </submittedName>
</protein>
<evidence type="ECO:0000259" key="5">
    <source>
        <dbReference type="Pfam" id="PF00535"/>
    </source>
</evidence>
<organism evidence="6 7">
    <name type="scientific">Daejeonella lutea</name>
    <dbReference type="NCBI Taxonomy" id="572036"/>
    <lineage>
        <taxon>Bacteria</taxon>
        <taxon>Pseudomonadati</taxon>
        <taxon>Bacteroidota</taxon>
        <taxon>Sphingobacteriia</taxon>
        <taxon>Sphingobacteriales</taxon>
        <taxon>Sphingobacteriaceae</taxon>
        <taxon>Daejeonella</taxon>
    </lineage>
</organism>
<dbReference type="CDD" id="cd00761">
    <property type="entry name" value="Glyco_tranf_GTA_type"/>
    <property type="match status" value="1"/>
</dbReference>
<reference evidence="7" key="1">
    <citation type="submission" date="2017-02" db="EMBL/GenBank/DDBJ databases">
        <authorList>
            <person name="Varghese N."/>
            <person name="Submissions S."/>
        </authorList>
    </citation>
    <scope>NUCLEOTIDE SEQUENCE [LARGE SCALE GENOMIC DNA]</scope>
    <source>
        <strain evidence="7">DSM 22385</strain>
    </source>
</reference>
<dbReference type="RefSeq" id="WP_170878409.1">
    <property type="nucleotide sequence ID" value="NZ_FUYR01000001.1"/>
</dbReference>
<dbReference type="PANTHER" id="PTHR43630">
    <property type="entry name" value="POLY-BETA-1,6-N-ACETYL-D-GLUCOSAMINE SYNTHASE"/>
    <property type="match status" value="1"/>
</dbReference>
<feature type="transmembrane region" description="Helical" evidence="4">
    <location>
        <begin position="332"/>
        <end position="350"/>
    </location>
</feature>
<feature type="domain" description="Glycosyltransferase 2-like" evidence="5">
    <location>
        <begin position="45"/>
        <end position="213"/>
    </location>
</feature>
<evidence type="ECO:0000256" key="3">
    <source>
        <dbReference type="ARBA" id="ARBA00022679"/>
    </source>
</evidence>
<dbReference type="AlphaFoldDB" id="A0A1T5BU64"/>
<dbReference type="InterPro" id="IPR001173">
    <property type="entry name" value="Glyco_trans_2-like"/>
</dbReference>
<feature type="transmembrane region" description="Helical" evidence="4">
    <location>
        <begin position="307"/>
        <end position="325"/>
    </location>
</feature>
<dbReference type="InterPro" id="IPR029044">
    <property type="entry name" value="Nucleotide-diphossugar_trans"/>
</dbReference>
<evidence type="ECO:0000256" key="2">
    <source>
        <dbReference type="ARBA" id="ARBA00022676"/>
    </source>
</evidence>
<dbReference type="STRING" id="572036.SAMN05661099_1684"/>
<accession>A0A1T5BU64</accession>
<evidence type="ECO:0000313" key="6">
    <source>
        <dbReference type="EMBL" id="SKB50868.1"/>
    </source>
</evidence>
<evidence type="ECO:0000256" key="4">
    <source>
        <dbReference type="SAM" id="Phobius"/>
    </source>
</evidence>
<keyword evidence="4" id="KW-0472">Membrane</keyword>
<dbReference type="EMBL" id="FUYR01000001">
    <property type="protein sequence ID" value="SKB50868.1"/>
    <property type="molecule type" value="Genomic_DNA"/>
</dbReference>
<dbReference type="Pfam" id="PF00535">
    <property type="entry name" value="Glycos_transf_2"/>
    <property type="match status" value="1"/>
</dbReference>
<comment type="similarity">
    <text evidence="1">Belongs to the glycosyltransferase 2 family.</text>
</comment>
<dbReference type="Gene3D" id="3.90.550.10">
    <property type="entry name" value="Spore Coat Polysaccharide Biosynthesis Protein SpsA, Chain A"/>
    <property type="match status" value="1"/>
</dbReference>
<feature type="transmembrane region" description="Helical" evidence="4">
    <location>
        <begin position="6"/>
        <end position="23"/>
    </location>
</feature>
<name>A0A1T5BU64_9SPHI</name>
<dbReference type="SUPFAM" id="SSF53448">
    <property type="entry name" value="Nucleotide-diphospho-sugar transferases"/>
    <property type="match status" value="1"/>
</dbReference>
<dbReference type="GO" id="GO:0016757">
    <property type="term" value="F:glycosyltransferase activity"/>
    <property type="evidence" value="ECO:0007669"/>
    <property type="project" value="UniProtKB-KW"/>
</dbReference>
<keyword evidence="4" id="KW-0812">Transmembrane</keyword>